<dbReference type="EMBL" id="JBHTMU010000042">
    <property type="protein sequence ID" value="MFD1344247.1"/>
    <property type="molecule type" value="Genomic_DNA"/>
</dbReference>
<evidence type="ECO:0000313" key="1">
    <source>
        <dbReference type="EMBL" id="MFD1344247.1"/>
    </source>
</evidence>
<gene>
    <name evidence="1" type="ORF">ACFQ4E_17585</name>
</gene>
<proteinExistence type="predicted"/>
<organism evidence="1 2">
    <name type="scientific">Litorisediminicola beolgyonensis</name>
    <dbReference type="NCBI Taxonomy" id="1173614"/>
    <lineage>
        <taxon>Bacteria</taxon>
        <taxon>Pseudomonadati</taxon>
        <taxon>Pseudomonadota</taxon>
        <taxon>Alphaproteobacteria</taxon>
        <taxon>Rhodobacterales</taxon>
        <taxon>Paracoccaceae</taxon>
        <taxon>Litorisediminicola</taxon>
    </lineage>
</organism>
<name>A0ABW3ZM66_9RHOB</name>
<reference evidence="2" key="1">
    <citation type="journal article" date="2019" name="Int. J. Syst. Evol. Microbiol.">
        <title>The Global Catalogue of Microorganisms (GCM) 10K type strain sequencing project: providing services to taxonomists for standard genome sequencing and annotation.</title>
        <authorList>
            <consortium name="The Broad Institute Genomics Platform"/>
            <consortium name="The Broad Institute Genome Sequencing Center for Infectious Disease"/>
            <person name="Wu L."/>
            <person name="Ma J."/>
        </authorList>
    </citation>
    <scope>NUCLEOTIDE SEQUENCE [LARGE SCALE GENOMIC DNA]</scope>
    <source>
        <strain evidence="2">CCUG 62953</strain>
    </source>
</reference>
<comment type="caution">
    <text evidence="1">The sequence shown here is derived from an EMBL/GenBank/DDBJ whole genome shotgun (WGS) entry which is preliminary data.</text>
</comment>
<dbReference type="PROSITE" id="PS51257">
    <property type="entry name" value="PROKAR_LIPOPROTEIN"/>
    <property type="match status" value="1"/>
</dbReference>
<sequence>MRLTRTLPLLALGLAACETLPEGIEEEDVARYDAAVATIGCDMVSEADYLPVELQAGLNRQQVLDITAMKVERQEALRLENGGVRVVSGPCTPAAEPAPVETAEAG</sequence>
<dbReference type="Proteomes" id="UP001597135">
    <property type="component" value="Unassembled WGS sequence"/>
</dbReference>
<accession>A0ABW3ZM66</accession>
<protein>
    <recommendedName>
        <fullName evidence="3">NADH dehydrogenase subunit E</fullName>
    </recommendedName>
</protein>
<evidence type="ECO:0000313" key="2">
    <source>
        <dbReference type="Proteomes" id="UP001597135"/>
    </source>
</evidence>
<dbReference type="RefSeq" id="WP_386805832.1">
    <property type="nucleotide sequence ID" value="NZ_JBHTMU010000042.1"/>
</dbReference>
<evidence type="ECO:0008006" key="3">
    <source>
        <dbReference type="Google" id="ProtNLM"/>
    </source>
</evidence>
<keyword evidence="2" id="KW-1185">Reference proteome</keyword>